<dbReference type="EMBL" id="KZ309465">
    <property type="protein sequence ID" value="KAG8238885.1"/>
    <property type="molecule type" value="Genomic_DNA"/>
</dbReference>
<protein>
    <submittedName>
        <fullName evidence="1">Uncharacterized protein</fullName>
    </submittedName>
</protein>
<reference evidence="1" key="1">
    <citation type="submission" date="2013-04" db="EMBL/GenBank/DDBJ databases">
        <authorList>
            <person name="Qu J."/>
            <person name="Murali S.C."/>
            <person name="Bandaranaike D."/>
            <person name="Bellair M."/>
            <person name="Blankenburg K."/>
            <person name="Chao H."/>
            <person name="Dinh H."/>
            <person name="Doddapaneni H."/>
            <person name="Downs B."/>
            <person name="Dugan-Rocha S."/>
            <person name="Elkadiri S."/>
            <person name="Gnanaolivu R.D."/>
            <person name="Hernandez B."/>
            <person name="Javaid M."/>
            <person name="Jayaseelan J.C."/>
            <person name="Lee S."/>
            <person name="Li M."/>
            <person name="Ming W."/>
            <person name="Munidasa M."/>
            <person name="Muniz J."/>
            <person name="Nguyen L."/>
            <person name="Ongeri F."/>
            <person name="Osuji N."/>
            <person name="Pu L.-L."/>
            <person name="Puazo M."/>
            <person name="Qu C."/>
            <person name="Quiroz J."/>
            <person name="Raj R."/>
            <person name="Weissenberger G."/>
            <person name="Xin Y."/>
            <person name="Zou X."/>
            <person name="Han Y."/>
            <person name="Richards S."/>
            <person name="Worley K."/>
            <person name="Muzny D."/>
            <person name="Gibbs R."/>
        </authorList>
    </citation>
    <scope>NUCLEOTIDE SEQUENCE</scope>
    <source>
        <strain evidence="1">Sampled in the wild</strain>
    </source>
</reference>
<comment type="caution">
    <text evidence="1">The sequence shown here is derived from an EMBL/GenBank/DDBJ whole genome shotgun (WGS) entry which is preliminary data.</text>
</comment>
<gene>
    <name evidence="1" type="ORF">J437_LFUL017602</name>
</gene>
<evidence type="ECO:0000313" key="2">
    <source>
        <dbReference type="Proteomes" id="UP000792457"/>
    </source>
</evidence>
<dbReference type="OrthoDB" id="6717483at2759"/>
<dbReference type="Proteomes" id="UP000792457">
    <property type="component" value="Unassembled WGS sequence"/>
</dbReference>
<dbReference type="AlphaFoldDB" id="A0A8K0KQ01"/>
<organism evidence="1 2">
    <name type="scientific">Ladona fulva</name>
    <name type="common">Scarce chaser dragonfly</name>
    <name type="synonym">Libellula fulva</name>
    <dbReference type="NCBI Taxonomy" id="123851"/>
    <lineage>
        <taxon>Eukaryota</taxon>
        <taxon>Metazoa</taxon>
        <taxon>Ecdysozoa</taxon>
        <taxon>Arthropoda</taxon>
        <taxon>Hexapoda</taxon>
        <taxon>Insecta</taxon>
        <taxon>Pterygota</taxon>
        <taxon>Palaeoptera</taxon>
        <taxon>Odonata</taxon>
        <taxon>Epiprocta</taxon>
        <taxon>Anisoptera</taxon>
        <taxon>Libelluloidea</taxon>
        <taxon>Libellulidae</taxon>
        <taxon>Ladona</taxon>
    </lineage>
</organism>
<keyword evidence="2" id="KW-1185">Reference proteome</keyword>
<sequence length="58" mass="6979">MWRRKEKRKYSENYLKFGFLTVVNNSIEKPQFVLCNAVLSAESMKPSKLKRHLETKLY</sequence>
<evidence type="ECO:0000313" key="1">
    <source>
        <dbReference type="EMBL" id="KAG8238885.1"/>
    </source>
</evidence>
<proteinExistence type="predicted"/>
<name>A0A8K0KQ01_LADFU</name>
<accession>A0A8K0KQ01</accession>
<reference evidence="1" key="2">
    <citation type="submission" date="2017-10" db="EMBL/GenBank/DDBJ databases">
        <title>Ladona fulva Genome sequencing and assembly.</title>
        <authorList>
            <person name="Murali S."/>
            <person name="Richards S."/>
            <person name="Bandaranaike D."/>
            <person name="Bellair M."/>
            <person name="Blankenburg K."/>
            <person name="Chao H."/>
            <person name="Dinh H."/>
            <person name="Doddapaneni H."/>
            <person name="Dugan-Rocha S."/>
            <person name="Elkadiri S."/>
            <person name="Gnanaolivu R."/>
            <person name="Hernandez B."/>
            <person name="Skinner E."/>
            <person name="Javaid M."/>
            <person name="Lee S."/>
            <person name="Li M."/>
            <person name="Ming W."/>
            <person name="Munidasa M."/>
            <person name="Muniz J."/>
            <person name="Nguyen L."/>
            <person name="Hughes D."/>
            <person name="Osuji N."/>
            <person name="Pu L.-L."/>
            <person name="Puazo M."/>
            <person name="Qu C."/>
            <person name="Quiroz J."/>
            <person name="Raj R."/>
            <person name="Weissenberger G."/>
            <person name="Xin Y."/>
            <person name="Zou X."/>
            <person name="Han Y."/>
            <person name="Worley K."/>
            <person name="Muzny D."/>
            <person name="Gibbs R."/>
        </authorList>
    </citation>
    <scope>NUCLEOTIDE SEQUENCE</scope>
    <source>
        <strain evidence="1">Sampled in the wild</strain>
    </source>
</reference>